<evidence type="ECO:0000259" key="3">
    <source>
        <dbReference type="Pfam" id="PF16321"/>
    </source>
</evidence>
<evidence type="ECO:0000313" key="4">
    <source>
        <dbReference type="EMBL" id="BAM82127.1"/>
    </source>
</evidence>
<dbReference type="InterPro" id="IPR003489">
    <property type="entry name" value="RHF/RaiA"/>
</dbReference>
<organism evidence="4 5">
    <name type="scientific">Cyanidioschyzon merolae (strain NIES-3377 / 10D)</name>
    <name type="common">Unicellular red alga</name>
    <dbReference type="NCBI Taxonomy" id="280699"/>
    <lineage>
        <taxon>Eukaryota</taxon>
        <taxon>Rhodophyta</taxon>
        <taxon>Bangiophyceae</taxon>
        <taxon>Cyanidiales</taxon>
        <taxon>Cyanidiaceae</taxon>
        <taxon>Cyanidioschyzon</taxon>
    </lineage>
</organism>
<dbReference type="NCBIfam" id="TIGR00741">
    <property type="entry name" value="yfiA"/>
    <property type="match status" value="1"/>
</dbReference>
<keyword evidence="1" id="KW-0810">Translation regulation</keyword>
<evidence type="ECO:0000313" key="5">
    <source>
        <dbReference type="Proteomes" id="UP000007014"/>
    </source>
</evidence>
<keyword evidence="4" id="KW-0687">Ribonucleoprotein</keyword>
<proteinExistence type="inferred from homology"/>
<dbReference type="eggNOG" id="ENOG502QQ0F">
    <property type="taxonomic scope" value="Eukaryota"/>
</dbReference>
<keyword evidence="5" id="KW-1185">Reference proteome</keyword>
<evidence type="ECO:0000256" key="1">
    <source>
        <dbReference type="ARBA" id="ARBA00022845"/>
    </source>
</evidence>
<feature type="domain" description="Sigma 54 modulation/S30EA ribosomal protein C-terminal" evidence="3">
    <location>
        <begin position="238"/>
        <end position="292"/>
    </location>
</feature>
<evidence type="ECO:0000256" key="2">
    <source>
        <dbReference type="SAM" id="MobiDB-lite"/>
    </source>
</evidence>
<feature type="region of interest" description="Disordered" evidence="2">
    <location>
        <begin position="185"/>
        <end position="219"/>
    </location>
</feature>
<dbReference type="InterPro" id="IPR036567">
    <property type="entry name" value="RHF-like"/>
</dbReference>
<dbReference type="GeneID" id="16996633"/>
<name>M1VG93_CYAM1</name>
<dbReference type="Proteomes" id="UP000007014">
    <property type="component" value="Chromosome 17"/>
</dbReference>
<sequence>MVFISSVLFSNRTQWFLKLRTRSCGVSGGRHGSSVQQVPALSPVTRLGNSRVRVASPRCLRMSAPTTTPITVTGDNIDLTSALREHVLDKIGHVVEKFPGLVTRVEVHLSVAHNPRIKNAHDCEVTAYARGRVLRASVKMENMYAAIDLTADKLKRTLRKYKERLHEHSPTADLVEVALLEDRRTRASSPSAPVESMDGLASVPATSPVPVDDGAPYEGSKHRREVESELEEMGIEPSREVVRKKRFPMPLQTVEEAVLCLDYIDHDFYVFRNADTGEVNVVYRRRHGGVGLIEPES</sequence>
<dbReference type="PANTHER" id="PTHR33231:SF1">
    <property type="entry name" value="30S RIBOSOMAL PROTEIN"/>
    <property type="match status" value="1"/>
</dbReference>
<keyword evidence="4" id="KW-0689">Ribosomal protein</keyword>
<dbReference type="AlphaFoldDB" id="M1VG93"/>
<dbReference type="GO" id="GO:0022627">
    <property type="term" value="C:cytosolic small ribosomal subunit"/>
    <property type="evidence" value="ECO:0007669"/>
    <property type="project" value="TreeGrafter"/>
</dbReference>
<dbReference type="InterPro" id="IPR038416">
    <property type="entry name" value="Ribosom_S30AE_C_sf"/>
</dbReference>
<dbReference type="SUPFAM" id="SSF69754">
    <property type="entry name" value="Ribosome binding protein Y (YfiA homologue)"/>
    <property type="match status" value="1"/>
</dbReference>
<reference evidence="4 5" key="2">
    <citation type="journal article" date="2007" name="BMC Biol.">
        <title>A 100%-complete sequence reveals unusually simple genomic features in the hot-spring red alga Cyanidioschyzon merolae.</title>
        <authorList>
            <person name="Nozaki H."/>
            <person name="Takano H."/>
            <person name="Misumi O."/>
            <person name="Terasawa K."/>
            <person name="Matsuzaki M."/>
            <person name="Maruyama S."/>
            <person name="Nishida K."/>
            <person name="Yagisawa F."/>
            <person name="Yoshida Y."/>
            <person name="Fujiwara T."/>
            <person name="Takio S."/>
            <person name="Tamura K."/>
            <person name="Chung S.J."/>
            <person name="Nakamura S."/>
            <person name="Kuroiwa H."/>
            <person name="Tanaka K."/>
            <person name="Sato N."/>
            <person name="Kuroiwa T."/>
        </authorList>
    </citation>
    <scope>NUCLEOTIDE SEQUENCE [LARGE SCALE GENOMIC DNA]</scope>
    <source>
        <strain evidence="4 5">10D</strain>
    </source>
</reference>
<dbReference type="EMBL" id="AP006499">
    <property type="protein sequence ID" value="BAM82127.1"/>
    <property type="molecule type" value="Genomic_DNA"/>
</dbReference>
<dbReference type="KEGG" id="cme:CYME_CMQ241C"/>
<dbReference type="GO" id="GO:0043024">
    <property type="term" value="F:ribosomal small subunit binding"/>
    <property type="evidence" value="ECO:0007669"/>
    <property type="project" value="TreeGrafter"/>
</dbReference>
<dbReference type="OrthoDB" id="10253151at2759"/>
<dbReference type="InterPro" id="IPR034694">
    <property type="entry name" value="HPF_long/plastid"/>
</dbReference>
<dbReference type="GO" id="GO:0045900">
    <property type="term" value="P:negative regulation of translational elongation"/>
    <property type="evidence" value="ECO:0007669"/>
    <property type="project" value="TreeGrafter"/>
</dbReference>
<dbReference type="InterPro" id="IPR032528">
    <property type="entry name" value="Ribosom_S30AE_C"/>
</dbReference>
<accession>M1VG93</accession>
<dbReference type="Pfam" id="PF02482">
    <property type="entry name" value="Ribosomal_S30AE"/>
    <property type="match status" value="1"/>
</dbReference>
<dbReference type="InterPro" id="IPR050574">
    <property type="entry name" value="HPF/YfiA_ribosome-assoc"/>
</dbReference>
<gene>
    <name evidence="4" type="ORF">CYME_CMQ241C</name>
</gene>
<dbReference type="STRING" id="280699.M1VG93"/>
<dbReference type="RefSeq" id="XP_005538163.1">
    <property type="nucleotide sequence ID" value="XM_005538106.1"/>
</dbReference>
<dbReference type="HAMAP" id="MF_00839">
    <property type="entry name" value="HPF"/>
    <property type="match status" value="1"/>
</dbReference>
<dbReference type="Gene3D" id="3.30.160.100">
    <property type="entry name" value="Ribosome hibernation promotion factor-like"/>
    <property type="match status" value="1"/>
</dbReference>
<dbReference type="Pfam" id="PF16321">
    <property type="entry name" value="Ribosom_S30AE_C"/>
    <property type="match status" value="1"/>
</dbReference>
<reference evidence="4 5" key="1">
    <citation type="journal article" date="2004" name="Nature">
        <title>Genome sequence of the ultrasmall unicellular red alga Cyanidioschyzon merolae 10D.</title>
        <authorList>
            <person name="Matsuzaki M."/>
            <person name="Misumi O."/>
            <person name="Shin-i T."/>
            <person name="Maruyama S."/>
            <person name="Takahara M."/>
            <person name="Miyagishima S."/>
            <person name="Mori T."/>
            <person name="Nishida K."/>
            <person name="Yagisawa F."/>
            <person name="Nishida K."/>
            <person name="Yoshida Y."/>
            <person name="Nishimura Y."/>
            <person name="Nakao S."/>
            <person name="Kobayashi T."/>
            <person name="Momoyama Y."/>
            <person name="Higashiyama T."/>
            <person name="Minoda A."/>
            <person name="Sano M."/>
            <person name="Nomoto H."/>
            <person name="Oishi K."/>
            <person name="Hayashi H."/>
            <person name="Ohta F."/>
            <person name="Nishizaka S."/>
            <person name="Haga S."/>
            <person name="Miura S."/>
            <person name="Morishita T."/>
            <person name="Kabeya Y."/>
            <person name="Terasawa K."/>
            <person name="Suzuki Y."/>
            <person name="Ishii Y."/>
            <person name="Asakawa S."/>
            <person name="Takano H."/>
            <person name="Ohta N."/>
            <person name="Kuroiwa H."/>
            <person name="Tanaka K."/>
            <person name="Shimizu N."/>
            <person name="Sugano S."/>
            <person name="Sato N."/>
            <person name="Nozaki H."/>
            <person name="Ogasawara N."/>
            <person name="Kohara Y."/>
            <person name="Kuroiwa T."/>
        </authorList>
    </citation>
    <scope>NUCLEOTIDE SEQUENCE [LARGE SCALE GENOMIC DNA]</scope>
    <source>
        <strain evidence="4 5">10D</strain>
    </source>
</reference>
<dbReference type="Gene3D" id="3.30.505.50">
    <property type="entry name" value="Sigma 54 modulation/S30EA ribosomal protein, C-terminal domain"/>
    <property type="match status" value="1"/>
</dbReference>
<dbReference type="CDD" id="cd00552">
    <property type="entry name" value="RaiA"/>
    <property type="match status" value="1"/>
</dbReference>
<protein>
    <submittedName>
        <fullName evidence="4">Probable plastid-specific ribosomal protein PSRP-1</fullName>
    </submittedName>
</protein>
<dbReference type="PANTHER" id="PTHR33231">
    <property type="entry name" value="30S RIBOSOMAL PROTEIN"/>
    <property type="match status" value="1"/>
</dbReference>